<protein>
    <submittedName>
        <fullName evidence="2">Uncharacterized protein</fullName>
    </submittedName>
</protein>
<evidence type="ECO:0000256" key="1">
    <source>
        <dbReference type="SAM" id="MobiDB-lite"/>
    </source>
</evidence>
<proteinExistence type="predicted"/>
<dbReference type="EMBL" id="CP143784">
    <property type="protein sequence ID" value="WVN85469.1"/>
    <property type="molecule type" value="Genomic_DNA"/>
</dbReference>
<evidence type="ECO:0000313" key="2">
    <source>
        <dbReference type="EMBL" id="WVN85469.1"/>
    </source>
</evidence>
<accession>A0AAJ8JNG2</accession>
<evidence type="ECO:0000313" key="3">
    <source>
        <dbReference type="Proteomes" id="UP000094043"/>
    </source>
</evidence>
<dbReference type="Proteomes" id="UP000094043">
    <property type="component" value="Chromosome 1"/>
</dbReference>
<dbReference type="GeneID" id="91084830"/>
<feature type="compositionally biased region" description="Polar residues" evidence="1">
    <location>
        <begin position="11"/>
        <end position="35"/>
    </location>
</feature>
<reference evidence="2" key="3">
    <citation type="submission" date="2024-01" db="EMBL/GenBank/DDBJ databases">
        <authorList>
            <person name="Coelho M.A."/>
            <person name="David-Palma M."/>
            <person name="Shea T."/>
            <person name="Sun S."/>
            <person name="Cuomo C.A."/>
            <person name="Heitman J."/>
        </authorList>
    </citation>
    <scope>NUCLEOTIDE SEQUENCE</scope>
    <source>
        <strain evidence="2">CBS 7841</strain>
    </source>
</reference>
<reference evidence="2" key="1">
    <citation type="submission" date="2016-06" db="EMBL/GenBank/DDBJ databases">
        <authorList>
            <person name="Cuomo C."/>
            <person name="Litvintseva A."/>
            <person name="Heitman J."/>
            <person name="Chen Y."/>
            <person name="Sun S."/>
            <person name="Springer D."/>
            <person name="Dromer F."/>
            <person name="Young S."/>
            <person name="Zeng Q."/>
            <person name="Chapman S."/>
            <person name="Gujja S."/>
            <person name="Saif S."/>
            <person name="Birren B."/>
        </authorList>
    </citation>
    <scope>NUCLEOTIDE SEQUENCE</scope>
    <source>
        <strain evidence="2">CBS 7841</strain>
    </source>
</reference>
<name>A0AAJ8JNG2_9TREE</name>
<sequence>MISRDKRPTFPIQTPSITQSTHSQIHPASSTGQSRVHVTLVPHSGRSDGVEFSDKTSDPRWSDLSSKCQLSLTALYYLATDWLYTMHMVL</sequence>
<dbReference type="RefSeq" id="XP_066066169.1">
    <property type="nucleotide sequence ID" value="XM_066210072.1"/>
</dbReference>
<reference evidence="2" key="2">
    <citation type="journal article" date="2022" name="Elife">
        <title>Obligate sexual reproduction of a homothallic fungus closely related to the Cryptococcus pathogenic species complex.</title>
        <authorList>
            <person name="Passer A.R."/>
            <person name="Clancey S.A."/>
            <person name="Shea T."/>
            <person name="David-Palma M."/>
            <person name="Averette A.F."/>
            <person name="Boekhout T."/>
            <person name="Porcel B.M."/>
            <person name="Nowrousian M."/>
            <person name="Cuomo C.A."/>
            <person name="Sun S."/>
            <person name="Heitman J."/>
            <person name="Coelho M.A."/>
        </authorList>
    </citation>
    <scope>NUCLEOTIDE SEQUENCE</scope>
    <source>
        <strain evidence="2">CBS 7841</strain>
    </source>
</reference>
<gene>
    <name evidence="2" type="ORF">L203_100615</name>
</gene>
<dbReference type="AlphaFoldDB" id="A0AAJ8JNG2"/>
<keyword evidence="3" id="KW-1185">Reference proteome</keyword>
<feature type="region of interest" description="Disordered" evidence="1">
    <location>
        <begin position="1"/>
        <end position="35"/>
    </location>
</feature>
<dbReference type="KEGG" id="cdep:91084830"/>
<organism evidence="2 3">
    <name type="scientific">Cryptococcus depauperatus CBS 7841</name>
    <dbReference type="NCBI Taxonomy" id="1295531"/>
    <lineage>
        <taxon>Eukaryota</taxon>
        <taxon>Fungi</taxon>
        <taxon>Dikarya</taxon>
        <taxon>Basidiomycota</taxon>
        <taxon>Agaricomycotina</taxon>
        <taxon>Tremellomycetes</taxon>
        <taxon>Tremellales</taxon>
        <taxon>Cryptococcaceae</taxon>
        <taxon>Cryptococcus</taxon>
    </lineage>
</organism>